<evidence type="ECO:0000313" key="2">
    <source>
        <dbReference type="Proteomes" id="UP000283975"/>
    </source>
</evidence>
<proteinExistence type="predicted"/>
<comment type="caution">
    <text evidence="1">The sequence shown here is derived from an EMBL/GenBank/DDBJ whole genome shotgun (WGS) entry which is preliminary data.</text>
</comment>
<sequence length="140" mass="15725">MRRYLYIIGFGIILLIAINTTSFSCQNKEFEYGNHPAEFTGTYVIVNGQQSRDKYYILVDSENEIRIIKMHLNDVIIQNADSETIALSDIKTGDTIRVNFMGDIVASYPEIITKIQSVTLLNKSSNADVETLIKLIPGSS</sequence>
<evidence type="ECO:0000313" key="1">
    <source>
        <dbReference type="EMBL" id="RHC48480.1"/>
    </source>
</evidence>
<dbReference type="Proteomes" id="UP000283975">
    <property type="component" value="Unassembled WGS sequence"/>
</dbReference>
<reference evidence="1 2" key="1">
    <citation type="submission" date="2018-08" db="EMBL/GenBank/DDBJ databases">
        <title>A genome reference for cultivated species of the human gut microbiota.</title>
        <authorList>
            <person name="Zou Y."/>
            <person name="Xue W."/>
            <person name="Luo G."/>
        </authorList>
    </citation>
    <scope>NUCLEOTIDE SEQUENCE [LARGE SCALE GENOMIC DNA]</scope>
    <source>
        <strain evidence="1 2">AM35-14</strain>
    </source>
</reference>
<name>A0A414AIT3_9FIRM</name>
<dbReference type="EMBL" id="QSHZ01000047">
    <property type="protein sequence ID" value="RHC48480.1"/>
    <property type="molecule type" value="Genomic_DNA"/>
</dbReference>
<dbReference type="AlphaFoldDB" id="A0A414AIT3"/>
<evidence type="ECO:0008006" key="3">
    <source>
        <dbReference type="Google" id="ProtNLM"/>
    </source>
</evidence>
<dbReference type="PROSITE" id="PS51257">
    <property type="entry name" value="PROKAR_LIPOPROTEIN"/>
    <property type="match status" value="1"/>
</dbReference>
<organism evidence="1 2">
    <name type="scientific">Enterocloster bolteae</name>
    <dbReference type="NCBI Taxonomy" id="208479"/>
    <lineage>
        <taxon>Bacteria</taxon>
        <taxon>Bacillati</taxon>
        <taxon>Bacillota</taxon>
        <taxon>Clostridia</taxon>
        <taxon>Lachnospirales</taxon>
        <taxon>Lachnospiraceae</taxon>
        <taxon>Enterocloster</taxon>
    </lineage>
</organism>
<accession>A0A414AIT3</accession>
<dbReference type="RefSeq" id="WP_002573437.1">
    <property type="nucleotide sequence ID" value="NZ_CBCSIM010000019.1"/>
</dbReference>
<gene>
    <name evidence="1" type="ORF">DW839_28560</name>
</gene>
<protein>
    <recommendedName>
        <fullName evidence="3">DUF3221 domain-containing protein</fullName>
    </recommendedName>
</protein>